<comment type="cofactor">
    <cofactor evidence="1 14">
        <name>pyridoxal 5'-phosphate</name>
        <dbReference type="ChEBI" id="CHEBI:597326"/>
    </cofactor>
</comment>
<gene>
    <name evidence="15" type="ordered locus">Mlg_1418</name>
</gene>
<evidence type="ECO:0000313" key="15">
    <source>
        <dbReference type="EMBL" id="ABI56767.1"/>
    </source>
</evidence>
<dbReference type="OrthoDB" id="9805628at2"/>
<dbReference type="Proteomes" id="UP000001962">
    <property type="component" value="Chromosome"/>
</dbReference>
<keyword evidence="4 14" id="KW-0663">Pyridoxal phosphate</keyword>
<dbReference type="KEGG" id="aeh:Mlg_1418"/>
<evidence type="ECO:0000256" key="6">
    <source>
        <dbReference type="ARBA" id="ARBA00023239"/>
    </source>
</evidence>
<dbReference type="EMBL" id="CP000453">
    <property type="protein sequence ID" value="ABI56767.1"/>
    <property type="molecule type" value="Genomic_DNA"/>
</dbReference>
<dbReference type="CDD" id="cd01559">
    <property type="entry name" value="ADCL_like"/>
    <property type="match status" value="1"/>
</dbReference>
<dbReference type="GO" id="GO:0046656">
    <property type="term" value="P:folic acid biosynthetic process"/>
    <property type="evidence" value="ECO:0007669"/>
    <property type="project" value="UniProtKB-KW"/>
</dbReference>
<dbReference type="EC" id="4.1.3.38" evidence="8 12"/>
<dbReference type="NCBIfam" id="NF004761">
    <property type="entry name" value="PRK06092.1"/>
    <property type="match status" value="1"/>
</dbReference>
<evidence type="ECO:0000256" key="7">
    <source>
        <dbReference type="ARBA" id="ARBA00035633"/>
    </source>
</evidence>
<dbReference type="InterPro" id="IPR001544">
    <property type="entry name" value="Aminotrans_IV"/>
</dbReference>
<dbReference type="InterPro" id="IPR018300">
    <property type="entry name" value="Aminotrans_IV_CS"/>
</dbReference>
<comment type="pathway">
    <text evidence="7">Cofactor biosynthesis; tetrahydrofolate biosynthesis; 4-aminobenzoate from chorismate: step 2/2.</text>
</comment>
<dbReference type="InterPro" id="IPR043131">
    <property type="entry name" value="BCAT-like_N"/>
</dbReference>
<dbReference type="InterPro" id="IPR036038">
    <property type="entry name" value="Aminotransferase-like"/>
</dbReference>
<evidence type="ECO:0000256" key="11">
    <source>
        <dbReference type="ARBA" id="ARBA00069174"/>
    </source>
</evidence>
<dbReference type="eggNOG" id="COG0115">
    <property type="taxonomic scope" value="Bacteria"/>
</dbReference>
<evidence type="ECO:0000256" key="13">
    <source>
        <dbReference type="RuleBase" id="RU004106"/>
    </source>
</evidence>
<evidence type="ECO:0000256" key="12">
    <source>
        <dbReference type="NCBIfam" id="TIGR03461"/>
    </source>
</evidence>
<keyword evidence="16" id="KW-1185">Reference proteome</keyword>
<keyword evidence="6 15" id="KW-0456">Lyase</keyword>
<dbReference type="InterPro" id="IPR017824">
    <property type="entry name" value="Aminodeoxychorismate_lyase_IV"/>
</dbReference>
<evidence type="ECO:0000256" key="8">
    <source>
        <dbReference type="ARBA" id="ARBA00035676"/>
    </source>
</evidence>
<accession>Q0A8S0</accession>
<dbReference type="RefSeq" id="WP_011629162.1">
    <property type="nucleotide sequence ID" value="NC_008340.1"/>
</dbReference>
<dbReference type="Gene3D" id="3.20.10.10">
    <property type="entry name" value="D-amino Acid Aminotransferase, subunit A, domain 2"/>
    <property type="match status" value="1"/>
</dbReference>
<sequence>MAVTWVNGVPCDRIAVNDRGLAYGDGLFETIAVVAGRPRLWEAHLDRLRAGCARLQLPEPPAEPLWREARALCRQQPTGHGLLKLLYTRGSGGRGYAPPAEPEGTRILTLHPWPDWPETHWRNGIELFLCQTRLARQPLLAGLKHLNRLEQVLARSEWSDERWAEGLVRDGEGWLIEGTASNLFGVAGETLITPPLDDCGVAGVMRRNIMLLSDELQIPYEVTPVDPNALRGMDEVFVSNSLAGIWPVRGLSDGTVWAAPGPVTRRLQQALCAQGVVPGPGRGEA</sequence>
<evidence type="ECO:0000256" key="5">
    <source>
        <dbReference type="ARBA" id="ARBA00022909"/>
    </source>
</evidence>
<dbReference type="PROSITE" id="PS00770">
    <property type="entry name" value="AA_TRANSFER_CLASS_4"/>
    <property type="match status" value="1"/>
</dbReference>
<dbReference type="AlphaFoldDB" id="Q0A8S0"/>
<evidence type="ECO:0000256" key="3">
    <source>
        <dbReference type="ARBA" id="ARBA00011738"/>
    </source>
</evidence>
<comment type="similarity">
    <text evidence="2 13">Belongs to the class-IV pyridoxal-phosphate-dependent aminotransferase family.</text>
</comment>
<evidence type="ECO:0000256" key="10">
    <source>
        <dbReference type="ARBA" id="ARBA00054027"/>
    </source>
</evidence>
<organism evidence="15 16">
    <name type="scientific">Alkalilimnicola ehrlichii (strain ATCC BAA-1101 / DSM 17681 / MLHE-1)</name>
    <dbReference type="NCBI Taxonomy" id="187272"/>
    <lineage>
        <taxon>Bacteria</taxon>
        <taxon>Pseudomonadati</taxon>
        <taxon>Pseudomonadota</taxon>
        <taxon>Gammaproteobacteria</taxon>
        <taxon>Chromatiales</taxon>
        <taxon>Ectothiorhodospiraceae</taxon>
        <taxon>Alkalilimnicola</taxon>
    </lineage>
</organism>
<name>Q0A8S0_ALKEH</name>
<dbReference type="GO" id="GO:0008153">
    <property type="term" value="P:4-aminobenzoate biosynthetic process"/>
    <property type="evidence" value="ECO:0007669"/>
    <property type="project" value="UniProtKB-UniRule"/>
</dbReference>
<dbReference type="HOGENOM" id="CLU_020844_2_1_6"/>
<dbReference type="PANTHER" id="PTHR42743">
    <property type="entry name" value="AMINO-ACID AMINOTRANSFERASE"/>
    <property type="match status" value="1"/>
</dbReference>
<comment type="catalytic activity">
    <reaction evidence="9">
        <text>4-amino-4-deoxychorismate = 4-aminobenzoate + pyruvate + H(+)</text>
        <dbReference type="Rhea" id="RHEA:16201"/>
        <dbReference type="ChEBI" id="CHEBI:15361"/>
        <dbReference type="ChEBI" id="CHEBI:15378"/>
        <dbReference type="ChEBI" id="CHEBI:17836"/>
        <dbReference type="ChEBI" id="CHEBI:58406"/>
        <dbReference type="EC" id="4.1.3.38"/>
    </reaction>
</comment>
<dbReference type="FunFam" id="3.20.10.10:FF:000002">
    <property type="entry name" value="D-alanine aminotransferase"/>
    <property type="match status" value="1"/>
</dbReference>
<reference evidence="16" key="1">
    <citation type="submission" date="2006-08" db="EMBL/GenBank/DDBJ databases">
        <title>Complete sequence of Alkalilimnicola ehrilichei MLHE-1.</title>
        <authorList>
            <person name="Copeland A."/>
            <person name="Lucas S."/>
            <person name="Lapidus A."/>
            <person name="Barry K."/>
            <person name="Detter J.C."/>
            <person name="Glavina del Rio T."/>
            <person name="Hammon N."/>
            <person name="Israni S."/>
            <person name="Dalin E."/>
            <person name="Tice H."/>
            <person name="Pitluck S."/>
            <person name="Sims D."/>
            <person name="Brettin T."/>
            <person name="Bruce D."/>
            <person name="Han C."/>
            <person name="Tapia R."/>
            <person name="Gilna P."/>
            <person name="Schmutz J."/>
            <person name="Larimer F."/>
            <person name="Land M."/>
            <person name="Hauser L."/>
            <person name="Kyrpides N."/>
            <person name="Mikhailova N."/>
            <person name="Oremland R.S."/>
            <person name="Hoeft S.E."/>
            <person name="Switzer-Blum J."/>
            <person name="Kulp T."/>
            <person name="King G."/>
            <person name="Tabita R."/>
            <person name="Witte B."/>
            <person name="Santini J.M."/>
            <person name="Basu P."/>
            <person name="Hollibaugh J.T."/>
            <person name="Xie G."/>
            <person name="Stolz J.F."/>
            <person name="Richardson P."/>
        </authorList>
    </citation>
    <scope>NUCLEOTIDE SEQUENCE [LARGE SCALE GENOMIC DNA]</scope>
    <source>
        <strain evidence="16">ATCC BAA-1101 / DSM 17681 / MLHE-1</strain>
    </source>
</reference>
<evidence type="ECO:0000313" key="16">
    <source>
        <dbReference type="Proteomes" id="UP000001962"/>
    </source>
</evidence>
<dbReference type="GO" id="GO:0005829">
    <property type="term" value="C:cytosol"/>
    <property type="evidence" value="ECO:0007669"/>
    <property type="project" value="TreeGrafter"/>
</dbReference>
<dbReference type="NCBIfam" id="TIGR03461">
    <property type="entry name" value="pabC_Proteo"/>
    <property type="match status" value="1"/>
</dbReference>
<dbReference type="SUPFAM" id="SSF56752">
    <property type="entry name" value="D-aminoacid aminotransferase-like PLP-dependent enzymes"/>
    <property type="match status" value="1"/>
</dbReference>
<dbReference type="Gene3D" id="3.30.470.10">
    <property type="match status" value="1"/>
</dbReference>
<dbReference type="GO" id="GO:0030170">
    <property type="term" value="F:pyridoxal phosphate binding"/>
    <property type="evidence" value="ECO:0007669"/>
    <property type="project" value="InterPro"/>
</dbReference>
<dbReference type="Pfam" id="PF01063">
    <property type="entry name" value="Aminotran_4"/>
    <property type="match status" value="1"/>
</dbReference>
<comment type="function">
    <text evidence="10">Involved in the biosynthesis of p-aminobenzoate (PABA), a precursor of tetrahydrofolate. Converts 4-amino-4-deoxychorismate into 4-aminobenzoate (PABA) and pyruvate.</text>
</comment>
<protein>
    <recommendedName>
        <fullName evidence="11 12">Aminodeoxychorismate lyase</fullName>
        <ecNumber evidence="8 12">4.1.3.38</ecNumber>
    </recommendedName>
</protein>
<dbReference type="InterPro" id="IPR050571">
    <property type="entry name" value="Class-IV_PLP-Dep_Aminotrnsfr"/>
</dbReference>
<keyword evidence="5" id="KW-0289">Folate biosynthesis</keyword>
<evidence type="ECO:0000256" key="1">
    <source>
        <dbReference type="ARBA" id="ARBA00001933"/>
    </source>
</evidence>
<comment type="subunit">
    <text evidence="3">Homodimer.</text>
</comment>
<proteinExistence type="inferred from homology"/>
<dbReference type="InterPro" id="IPR043132">
    <property type="entry name" value="BCAT-like_C"/>
</dbReference>
<evidence type="ECO:0000256" key="4">
    <source>
        <dbReference type="ARBA" id="ARBA00022898"/>
    </source>
</evidence>
<evidence type="ECO:0000256" key="2">
    <source>
        <dbReference type="ARBA" id="ARBA00009320"/>
    </source>
</evidence>
<dbReference type="PANTHER" id="PTHR42743:SF2">
    <property type="entry name" value="AMINODEOXYCHORISMATE LYASE"/>
    <property type="match status" value="1"/>
</dbReference>
<evidence type="ECO:0000256" key="14">
    <source>
        <dbReference type="RuleBase" id="RU004516"/>
    </source>
</evidence>
<dbReference type="GO" id="GO:0008696">
    <property type="term" value="F:4-amino-4-deoxychorismate lyase activity"/>
    <property type="evidence" value="ECO:0007669"/>
    <property type="project" value="UniProtKB-UniRule"/>
</dbReference>
<evidence type="ECO:0000256" key="9">
    <source>
        <dbReference type="ARBA" id="ARBA00049529"/>
    </source>
</evidence>